<dbReference type="InterPro" id="IPR004821">
    <property type="entry name" value="Cyt_trans-like"/>
</dbReference>
<keyword evidence="2 9" id="KW-0808">Transferase</keyword>
<feature type="binding site" evidence="9">
    <location>
        <begin position="108"/>
        <end position="110"/>
    </location>
    <ligand>
        <name>ATP</name>
        <dbReference type="ChEBI" id="CHEBI:30616"/>
    </ligand>
</feature>
<dbReference type="PANTHER" id="PTHR21342">
    <property type="entry name" value="PHOSPHOPANTETHEINE ADENYLYLTRANSFERASE"/>
    <property type="match status" value="1"/>
</dbReference>
<keyword evidence="4 9" id="KW-0547">Nucleotide-binding</keyword>
<keyword evidence="12" id="KW-1185">Reference proteome</keyword>
<dbReference type="UniPathway" id="UPA00241">
    <property type="reaction ID" value="UER00355"/>
</dbReference>
<dbReference type="InterPro" id="IPR014729">
    <property type="entry name" value="Rossmann-like_a/b/a_fold"/>
</dbReference>
<dbReference type="HAMAP" id="MF_00151">
    <property type="entry name" value="PPAT_bact"/>
    <property type="match status" value="1"/>
</dbReference>
<feature type="binding site" evidence="9">
    <location>
        <position position="107"/>
    </location>
    <ligand>
        <name>substrate</name>
    </ligand>
</feature>
<feature type="binding site" evidence="9">
    <location>
        <position position="56"/>
    </location>
    <ligand>
        <name>substrate</name>
    </ligand>
</feature>
<feature type="binding site" evidence="9">
    <location>
        <begin position="143"/>
        <end position="149"/>
    </location>
    <ligand>
        <name>ATP</name>
        <dbReference type="ChEBI" id="CHEBI:30616"/>
    </ligand>
</feature>
<comment type="catalytic activity">
    <reaction evidence="8 9">
        <text>(R)-4'-phosphopantetheine + ATP + H(+) = 3'-dephospho-CoA + diphosphate</text>
        <dbReference type="Rhea" id="RHEA:19801"/>
        <dbReference type="ChEBI" id="CHEBI:15378"/>
        <dbReference type="ChEBI" id="CHEBI:30616"/>
        <dbReference type="ChEBI" id="CHEBI:33019"/>
        <dbReference type="ChEBI" id="CHEBI:57328"/>
        <dbReference type="ChEBI" id="CHEBI:61723"/>
        <dbReference type="EC" id="2.7.7.3"/>
    </reaction>
</comment>
<dbReference type="InterPro" id="IPR001980">
    <property type="entry name" value="PPAT"/>
</dbReference>
<feature type="domain" description="Cytidyltransferase-like" evidence="10">
    <location>
        <begin position="20"/>
        <end position="153"/>
    </location>
</feature>
<evidence type="ECO:0000256" key="6">
    <source>
        <dbReference type="ARBA" id="ARBA00022842"/>
    </source>
</evidence>
<sequence length="183" mass="20770">MMNKDADQPAPSTRRFIRGFYPGTFDPVTNGHINIIVRAARLVDHLYVGVASNTQKRPLLSLHTRMECIRHELADVMAITKTPVEVIGFGNLLVDCAREHDAHIIFRGLRGHSDFDYEDQMFGMNQWMAPDIETVYLFAAQEHRHISSRLVKEVAALKGDIAGMVPEFTYKRIYEALDKGSEP</sequence>
<keyword evidence="3 9" id="KW-0548">Nucleotidyltransferase</keyword>
<keyword evidence="6 9" id="KW-0460">Magnesium</keyword>
<dbReference type="Gene3D" id="3.40.50.620">
    <property type="entry name" value="HUPs"/>
    <property type="match status" value="1"/>
</dbReference>
<evidence type="ECO:0000256" key="7">
    <source>
        <dbReference type="ARBA" id="ARBA00022993"/>
    </source>
</evidence>
<evidence type="ECO:0000256" key="5">
    <source>
        <dbReference type="ARBA" id="ARBA00022840"/>
    </source>
</evidence>
<dbReference type="PRINTS" id="PR01020">
    <property type="entry name" value="LPSBIOSNTHSS"/>
</dbReference>
<accession>A0A7H1NU93</accession>
<evidence type="ECO:0000313" key="11">
    <source>
        <dbReference type="EMBL" id="QNT79353.1"/>
    </source>
</evidence>
<comment type="pathway">
    <text evidence="9">Cofactor biosynthesis; coenzyme A biosynthesis; CoA from (R)-pantothenate: step 4/5.</text>
</comment>
<dbReference type="CDD" id="cd02163">
    <property type="entry name" value="PPAT"/>
    <property type="match status" value="1"/>
</dbReference>
<feature type="binding site" evidence="9">
    <location>
        <position position="118"/>
    </location>
    <ligand>
        <name>ATP</name>
        <dbReference type="ChEBI" id="CHEBI:30616"/>
    </ligand>
</feature>
<evidence type="ECO:0000256" key="8">
    <source>
        <dbReference type="ARBA" id="ARBA00029346"/>
    </source>
</evidence>
<evidence type="ECO:0000313" key="12">
    <source>
        <dbReference type="Proteomes" id="UP000516349"/>
    </source>
</evidence>
<dbReference type="GO" id="GO:0005524">
    <property type="term" value="F:ATP binding"/>
    <property type="evidence" value="ECO:0007669"/>
    <property type="project" value="UniProtKB-KW"/>
</dbReference>
<feature type="binding site" evidence="9">
    <location>
        <position position="93"/>
    </location>
    <ligand>
        <name>substrate</name>
    </ligand>
</feature>
<comment type="subunit">
    <text evidence="9">Homohexamer.</text>
</comment>
<comment type="cofactor">
    <cofactor evidence="9">
        <name>Mg(2+)</name>
        <dbReference type="ChEBI" id="CHEBI:18420"/>
    </cofactor>
</comment>
<dbReference type="GO" id="GO:0005737">
    <property type="term" value="C:cytoplasm"/>
    <property type="evidence" value="ECO:0007669"/>
    <property type="project" value="UniProtKB-SubCell"/>
</dbReference>
<comment type="similarity">
    <text evidence="9">Belongs to the bacterial CoaD family.</text>
</comment>
<dbReference type="GO" id="GO:0004595">
    <property type="term" value="F:pantetheine-phosphate adenylyltransferase activity"/>
    <property type="evidence" value="ECO:0007669"/>
    <property type="project" value="UniProtKB-UniRule"/>
</dbReference>
<evidence type="ECO:0000256" key="4">
    <source>
        <dbReference type="ARBA" id="ARBA00022741"/>
    </source>
</evidence>
<name>A0A7H1NU93_9PROT</name>
<keyword evidence="1 9" id="KW-0963">Cytoplasm</keyword>
<dbReference type="NCBIfam" id="TIGR00125">
    <property type="entry name" value="cyt_tran_rel"/>
    <property type="match status" value="1"/>
</dbReference>
<protein>
    <recommendedName>
        <fullName evidence="9">Phosphopantetheine adenylyltransferase</fullName>
        <ecNumber evidence="9">2.7.7.3</ecNumber>
    </recommendedName>
    <alternativeName>
        <fullName evidence="9">Dephospho-CoA pyrophosphorylase</fullName>
    </alternativeName>
    <alternativeName>
        <fullName evidence="9">Pantetheine-phosphate adenylyltransferase</fullName>
        <shortName evidence="9">PPAT</shortName>
    </alternativeName>
</protein>
<reference evidence="11 12" key="1">
    <citation type="submission" date="2020-08" db="EMBL/GenBank/DDBJ databases">
        <title>Complete genome sequence of Entomobacter blattae G55GP.</title>
        <authorList>
            <person name="Poehlein A."/>
            <person name="Guzman J."/>
            <person name="Daniel R."/>
            <person name="Vilcinskas A."/>
        </authorList>
    </citation>
    <scope>NUCLEOTIDE SEQUENCE [LARGE SCALE GENOMIC DNA]</scope>
    <source>
        <strain evidence="11 12">G55GP</strain>
    </source>
</reference>
<dbReference type="EC" id="2.7.7.3" evidence="9"/>
<dbReference type="AlphaFoldDB" id="A0A7H1NU93"/>
<feature type="site" description="Transition state stabilizer" evidence="9">
    <location>
        <position position="32"/>
    </location>
</feature>
<dbReference type="SUPFAM" id="SSF52374">
    <property type="entry name" value="Nucleotidylyl transferase"/>
    <property type="match status" value="1"/>
</dbReference>
<organism evidence="11 12">
    <name type="scientific">Entomobacter blattae</name>
    <dbReference type="NCBI Taxonomy" id="2762277"/>
    <lineage>
        <taxon>Bacteria</taxon>
        <taxon>Pseudomonadati</taxon>
        <taxon>Pseudomonadota</taxon>
        <taxon>Alphaproteobacteria</taxon>
        <taxon>Acetobacterales</taxon>
        <taxon>Acetobacteraceae</taxon>
        <taxon>Entomobacter</taxon>
    </lineage>
</organism>
<keyword evidence="7 9" id="KW-0173">Coenzyme A biosynthesis</keyword>
<dbReference type="EMBL" id="CP060244">
    <property type="protein sequence ID" value="QNT79353.1"/>
    <property type="molecule type" value="Genomic_DNA"/>
</dbReference>
<feature type="binding site" evidence="9">
    <location>
        <position position="32"/>
    </location>
    <ligand>
        <name>ATP</name>
        <dbReference type="ChEBI" id="CHEBI:30616"/>
    </ligand>
</feature>
<gene>
    <name evidence="9 11" type="primary">coaD</name>
    <name evidence="11" type="ORF">JGUZn3_21510</name>
</gene>
<keyword evidence="5 9" id="KW-0067">ATP-binding</keyword>
<dbReference type="NCBIfam" id="TIGR01510">
    <property type="entry name" value="coaD_prev_kdtB"/>
    <property type="match status" value="1"/>
</dbReference>
<dbReference type="RefSeq" id="WP_238996813.1">
    <property type="nucleotide sequence ID" value="NZ_CP060244.1"/>
</dbReference>
<evidence type="ECO:0000256" key="2">
    <source>
        <dbReference type="ARBA" id="ARBA00022679"/>
    </source>
</evidence>
<evidence type="ECO:0000256" key="9">
    <source>
        <dbReference type="HAMAP-Rule" id="MF_00151"/>
    </source>
</evidence>
<dbReference type="Pfam" id="PF01467">
    <property type="entry name" value="CTP_transf_like"/>
    <property type="match status" value="1"/>
</dbReference>
<dbReference type="PANTHER" id="PTHR21342:SF1">
    <property type="entry name" value="PHOSPHOPANTETHEINE ADENYLYLTRANSFERASE"/>
    <property type="match status" value="1"/>
</dbReference>
<comment type="subcellular location">
    <subcellularLocation>
        <location evidence="9">Cytoplasm</location>
    </subcellularLocation>
</comment>
<dbReference type="GO" id="GO:0015937">
    <property type="term" value="P:coenzyme A biosynthetic process"/>
    <property type="evidence" value="ECO:0007669"/>
    <property type="project" value="UniProtKB-UniRule"/>
</dbReference>
<dbReference type="KEGG" id="ebla:JGUZn3_21510"/>
<evidence type="ECO:0000259" key="10">
    <source>
        <dbReference type="Pfam" id="PF01467"/>
    </source>
</evidence>
<dbReference type="Proteomes" id="UP000516349">
    <property type="component" value="Chromosome"/>
</dbReference>
<evidence type="ECO:0000256" key="3">
    <source>
        <dbReference type="ARBA" id="ARBA00022695"/>
    </source>
</evidence>
<proteinExistence type="inferred from homology"/>
<comment type="function">
    <text evidence="9">Reversibly transfers an adenylyl group from ATP to 4'-phosphopantetheine, yielding dephospho-CoA (dPCoA) and pyrophosphate.</text>
</comment>
<evidence type="ECO:0000256" key="1">
    <source>
        <dbReference type="ARBA" id="ARBA00022490"/>
    </source>
</evidence>
<feature type="binding site" evidence="9">
    <location>
        <position position="24"/>
    </location>
    <ligand>
        <name>substrate</name>
    </ligand>
</feature>
<feature type="binding site" evidence="9">
    <location>
        <begin position="24"/>
        <end position="25"/>
    </location>
    <ligand>
        <name>ATP</name>
        <dbReference type="ChEBI" id="CHEBI:30616"/>
    </ligand>
</feature>